<dbReference type="PANTHER" id="PTHR43555:SF1">
    <property type="entry name" value="PHOSPHORIBOSYLFORMYLGLYCINAMIDINE SYNTHASE SUBUNIT PURL"/>
    <property type="match status" value="1"/>
</dbReference>
<comment type="caution">
    <text evidence="2">The sequence shown here is derived from an EMBL/GenBank/DDBJ whole genome shotgun (WGS) entry which is preliminary data.</text>
</comment>
<keyword evidence="2" id="KW-0436">Ligase</keyword>
<proteinExistence type="predicted"/>
<dbReference type="InterPro" id="IPR036676">
    <property type="entry name" value="PurM-like_C_sf"/>
</dbReference>
<accession>A0A645H5Y1</accession>
<dbReference type="GO" id="GO:0006189">
    <property type="term" value="P:'de novo' IMP biosynthetic process"/>
    <property type="evidence" value="ECO:0007669"/>
    <property type="project" value="InterPro"/>
</dbReference>
<gene>
    <name evidence="2" type="primary">purL_36</name>
    <name evidence="2" type="ORF">SDC9_181888</name>
</gene>
<dbReference type="InterPro" id="IPR010074">
    <property type="entry name" value="PRibForGlyAmidine_synth_PurL"/>
</dbReference>
<feature type="domain" description="PurM-like C-terminal" evidence="1">
    <location>
        <begin position="6"/>
        <end position="92"/>
    </location>
</feature>
<protein>
    <submittedName>
        <fullName evidence="2">Phosphoribosylformylglycinamidine synthase subunit PurL</fullName>
        <ecNumber evidence="2">6.3.5.3</ecNumber>
    </submittedName>
</protein>
<dbReference type="SUPFAM" id="SSF56042">
    <property type="entry name" value="PurM C-terminal domain-like"/>
    <property type="match status" value="1"/>
</dbReference>
<dbReference type="PANTHER" id="PTHR43555">
    <property type="entry name" value="PHOSPHORIBOSYLFORMYLGLYCINAMIDINE SYNTHASE SUBUNIT PURL"/>
    <property type="match status" value="1"/>
</dbReference>
<dbReference type="InterPro" id="IPR010918">
    <property type="entry name" value="PurM-like_C_dom"/>
</dbReference>
<reference evidence="2" key="1">
    <citation type="submission" date="2019-08" db="EMBL/GenBank/DDBJ databases">
        <authorList>
            <person name="Kucharzyk K."/>
            <person name="Murdoch R.W."/>
            <person name="Higgins S."/>
            <person name="Loffler F."/>
        </authorList>
    </citation>
    <scope>NUCLEOTIDE SEQUENCE</scope>
</reference>
<organism evidence="2">
    <name type="scientific">bioreactor metagenome</name>
    <dbReference type="NCBI Taxonomy" id="1076179"/>
    <lineage>
        <taxon>unclassified sequences</taxon>
        <taxon>metagenomes</taxon>
        <taxon>ecological metagenomes</taxon>
    </lineage>
</organism>
<evidence type="ECO:0000259" key="1">
    <source>
        <dbReference type="Pfam" id="PF02769"/>
    </source>
</evidence>
<evidence type="ECO:0000313" key="2">
    <source>
        <dbReference type="EMBL" id="MPN34395.1"/>
    </source>
</evidence>
<dbReference type="AlphaFoldDB" id="A0A645H5Y1"/>
<dbReference type="Pfam" id="PF02769">
    <property type="entry name" value="AIRS_C"/>
    <property type="match status" value="1"/>
</dbReference>
<dbReference type="EMBL" id="VSSQ01087410">
    <property type="protein sequence ID" value="MPN34395.1"/>
    <property type="molecule type" value="Genomic_DNA"/>
</dbReference>
<dbReference type="EC" id="6.3.5.3" evidence="2"/>
<sequence length="125" mass="13691">MVLNGIRQGLVNAAHDCSEGGLAVALSEMAITGHLGIDVDLPDALRSDVLFFGEGQSRIVVSIPEEKEAQWTTFTSTHQVPVQYLGTVSGERIIIRQQGEIKIQVACDELHRLWKEALPCTLSKH</sequence>
<dbReference type="GO" id="GO:0004642">
    <property type="term" value="F:phosphoribosylformylglycinamidine synthase activity"/>
    <property type="evidence" value="ECO:0007669"/>
    <property type="project" value="UniProtKB-EC"/>
</dbReference>
<name>A0A645H5Y1_9ZZZZ</name>
<dbReference type="Gene3D" id="3.90.650.10">
    <property type="entry name" value="PurM-like C-terminal domain"/>
    <property type="match status" value="1"/>
</dbReference>